<reference evidence="6" key="2">
    <citation type="journal article" date="2022" name="Microb. Genom.">
        <title>A chromosome-scale genome assembly of the tomato pathogen Cladosporium fulvum reveals a compartmentalized genome architecture and the presence of a dispensable chromosome.</title>
        <authorList>
            <person name="Zaccaron A.Z."/>
            <person name="Chen L.H."/>
            <person name="Samaras A."/>
            <person name="Stergiopoulos I."/>
        </authorList>
    </citation>
    <scope>NUCLEOTIDE SEQUENCE</scope>
    <source>
        <strain evidence="6">Race5_Kim</strain>
    </source>
</reference>
<dbReference type="Pfam" id="PF00450">
    <property type="entry name" value="Peptidase_S10"/>
    <property type="match status" value="1"/>
</dbReference>
<evidence type="ECO:0000313" key="6">
    <source>
        <dbReference type="EMBL" id="UJO13143.1"/>
    </source>
</evidence>
<dbReference type="InterPro" id="IPR001563">
    <property type="entry name" value="Peptidase_S10"/>
</dbReference>
<dbReference type="AlphaFoldDB" id="A0A9Q8L950"/>
<dbReference type="KEGG" id="ffu:CLAFUR5_03392"/>
<gene>
    <name evidence="6" type="ORF">CLAFUR5_03392</name>
</gene>
<organism evidence="6 7">
    <name type="scientific">Passalora fulva</name>
    <name type="common">Tomato leaf mold</name>
    <name type="synonym">Cladosporium fulvum</name>
    <dbReference type="NCBI Taxonomy" id="5499"/>
    <lineage>
        <taxon>Eukaryota</taxon>
        <taxon>Fungi</taxon>
        <taxon>Dikarya</taxon>
        <taxon>Ascomycota</taxon>
        <taxon>Pezizomycotina</taxon>
        <taxon>Dothideomycetes</taxon>
        <taxon>Dothideomycetidae</taxon>
        <taxon>Mycosphaerellales</taxon>
        <taxon>Mycosphaerellaceae</taxon>
        <taxon>Fulvia</taxon>
    </lineage>
</organism>
<comment type="similarity">
    <text evidence="1">Belongs to the peptidase S10 family.</text>
</comment>
<dbReference type="Gene3D" id="1.10.287.410">
    <property type="match status" value="1"/>
</dbReference>
<proteinExistence type="inferred from homology"/>
<evidence type="ECO:0000256" key="2">
    <source>
        <dbReference type="ARBA" id="ARBA00022645"/>
    </source>
</evidence>
<evidence type="ECO:0000256" key="5">
    <source>
        <dbReference type="ARBA" id="ARBA00023180"/>
    </source>
</evidence>
<keyword evidence="4" id="KW-0378">Hydrolase</keyword>
<protein>
    <submittedName>
        <fullName evidence="6">Carboxypeptidase S1</fullName>
    </submittedName>
</protein>
<evidence type="ECO:0000313" key="7">
    <source>
        <dbReference type="Proteomes" id="UP000756132"/>
    </source>
</evidence>
<dbReference type="InterPro" id="IPR029058">
    <property type="entry name" value="AB_hydrolase_fold"/>
</dbReference>
<keyword evidence="2 6" id="KW-0121">Carboxypeptidase</keyword>
<dbReference type="SUPFAM" id="SSF53474">
    <property type="entry name" value="alpha/beta-Hydrolases"/>
    <property type="match status" value="1"/>
</dbReference>
<keyword evidence="3" id="KW-0645">Protease</keyword>
<evidence type="ECO:0000256" key="1">
    <source>
        <dbReference type="ARBA" id="ARBA00009431"/>
    </source>
</evidence>
<dbReference type="EMBL" id="CP090164">
    <property type="protein sequence ID" value="UJO13143.1"/>
    <property type="molecule type" value="Genomic_DNA"/>
</dbReference>
<keyword evidence="5" id="KW-0325">Glycoprotein</keyword>
<dbReference type="Proteomes" id="UP000756132">
    <property type="component" value="Chromosome 2"/>
</dbReference>
<sequence>MTQYGNDQACITAGDDCYNYVEAPLIAQKTYELYDVREPVATNPPETYVQYLSRADIQKQIGAKVNYTECAAGDRSPGYRLQLTGDNARTMLPYLENFVNRGIPTLIWAGDTDWICNWMGSLYVVDAVNFPGDSQFRNATLAPYDIAGKKVGLTRSKAPCRL</sequence>
<keyword evidence="7" id="KW-1185">Reference proteome</keyword>
<name>A0A9Q8L950_PASFU</name>
<evidence type="ECO:0000256" key="4">
    <source>
        <dbReference type="ARBA" id="ARBA00022801"/>
    </source>
</evidence>
<reference evidence="6" key="1">
    <citation type="submission" date="2021-12" db="EMBL/GenBank/DDBJ databases">
        <authorList>
            <person name="Zaccaron A."/>
            <person name="Stergiopoulos I."/>
        </authorList>
    </citation>
    <scope>NUCLEOTIDE SEQUENCE</scope>
    <source>
        <strain evidence="6">Race5_Kim</strain>
    </source>
</reference>
<dbReference type="GO" id="GO:0006508">
    <property type="term" value="P:proteolysis"/>
    <property type="evidence" value="ECO:0007669"/>
    <property type="project" value="UniProtKB-KW"/>
</dbReference>
<dbReference type="OrthoDB" id="443318at2759"/>
<evidence type="ECO:0000256" key="3">
    <source>
        <dbReference type="ARBA" id="ARBA00022670"/>
    </source>
</evidence>
<dbReference type="RefSeq" id="XP_047757509.1">
    <property type="nucleotide sequence ID" value="XM_047902540.1"/>
</dbReference>
<accession>A0A9Q8L950</accession>
<dbReference type="GO" id="GO:0004185">
    <property type="term" value="F:serine-type carboxypeptidase activity"/>
    <property type="evidence" value="ECO:0007669"/>
    <property type="project" value="InterPro"/>
</dbReference>
<dbReference type="Gene3D" id="3.40.50.1820">
    <property type="entry name" value="alpha/beta hydrolase"/>
    <property type="match status" value="1"/>
</dbReference>
<dbReference type="GeneID" id="71983270"/>